<organism evidence="1 2">
    <name type="scientific">Ectopseudomonas mendocina</name>
    <name type="common">Pseudomonas mendocina</name>
    <dbReference type="NCBI Taxonomy" id="300"/>
    <lineage>
        <taxon>Bacteria</taxon>
        <taxon>Pseudomonadati</taxon>
        <taxon>Pseudomonadota</taxon>
        <taxon>Gammaproteobacteria</taxon>
        <taxon>Pseudomonadales</taxon>
        <taxon>Pseudomonadaceae</taxon>
        <taxon>Ectopseudomonas</taxon>
    </lineage>
</organism>
<evidence type="ECO:0000313" key="1">
    <source>
        <dbReference type="EMBL" id="TRO12810.1"/>
    </source>
</evidence>
<reference evidence="1 2" key="1">
    <citation type="submission" date="2019-01" db="EMBL/GenBank/DDBJ databases">
        <title>Whole genome shotgun sequencing of Pseudomonas spp. isolated by its ability to degrade furfural.</title>
        <authorList>
            <person name="Donoso R."/>
            <person name="Farkas C."/>
            <person name="Villegas P."/>
            <person name="Gonzales-Toro F."/>
            <person name="Guajardo-Parra M."/>
            <person name="Araya-Nail M."/>
            <person name="Morgante V."/>
            <person name="Perez-Pantoja D."/>
        </authorList>
    </citation>
    <scope>NUCLEOTIDE SEQUENCE [LARGE SCALE GENOMIC DNA]</scope>
    <source>
        <strain evidence="1 2">VN231</strain>
    </source>
</reference>
<sequence length="203" mass="22670">MSMPVLTYECTGCDLHAWDAQAWGYRFYIIDGKELKMRVAMGWCDNCHDLSAIEVKPDEAIETKMAKEVERLRGVVENELLNNPPVRRWWQIRAVEPPALICAKSDLVDAQEKLCLVRQLRSLMVNRKSGGRCLTCGSEQSTLLPVLSISASFDRIYPDPKPIGFTHPGCGGELTVCSDGLRLNVKSISKAYDLEGRLLDPGT</sequence>
<comment type="caution">
    <text evidence="1">The sequence shown here is derived from an EMBL/GenBank/DDBJ whole genome shotgun (WGS) entry which is preliminary data.</text>
</comment>
<dbReference type="RefSeq" id="WP_143502843.1">
    <property type="nucleotide sequence ID" value="NZ_SCFV01000012.1"/>
</dbReference>
<dbReference type="AlphaFoldDB" id="A0ABD7RPG1"/>
<proteinExistence type="predicted"/>
<protein>
    <submittedName>
        <fullName evidence="1">Uncharacterized protein</fullName>
    </submittedName>
</protein>
<evidence type="ECO:0000313" key="2">
    <source>
        <dbReference type="Proteomes" id="UP000317327"/>
    </source>
</evidence>
<dbReference type="Proteomes" id="UP000317327">
    <property type="component" value="Unassembled WGS sequence"/>
</dbReference>
<accession>A0ABD7RPG1</accession>
<dbReference type="EMBL" id="SCFV01000012">
    <property type="protein sequence ID" value="TRO12810.1"/>
    <property type="molecule type" value="Genomic_DNA"/>
</dbReference>
<name>A0ABD7RPG1_ECTME</name>
<gene>
    <name evidence="1" type="ORF">EQ836_22035</name>
</gene>